<reference evidence="1" key="1">
    <citation type="submission" date="2014-11" db="EMBL/GenBank/DDBJ databases">
        <authorList>
            <person name="Amaro Gonzalez C."/>
        </authorList>
    </citation>
    <scope>NUCLEOTIDE SEQUENCE</scope>
</reference>
<dbReference type="AlphaFoldDB" id="A0A0E9R1A5"/>
<evidence type="ECO:0000313" key="1">
    <source>
        <dbReference type="EMBL" id="JAH22240.1"/>
    </source>
</evidence>
<name>A0A0E9R1A5_ANGAN</name>
<protein>
    <submittedName>
        <fullName evidence="1">Uncharacterized protein</fullName>
    </submittedName>
</protein>
<sequence length="19" mass="2382">MKRRFQFRGTNDSLQQKLK</sequence>
<organism evidence="1">
    <name type="scientific">Anguilla anguilla</name>
    <name type="common">European freshwater eel</name>
    <name type="synonym">Muraena anguilla</name>
    <dbReference type="NCBI Taxonomy" id="7936"/>
    <lineage>
        <taxon>Eukaryota</taxon>
        <taxon>Metazoa</taxon>
        <taxon>Chordata</taxon>
        <taxon>Craniata</taxon>
        <taxon>Vertebrata</taxon>
        <taxon>Euteleostomi</taxon>
        <taxon>Actinopterygii</taxon>
        <taxon>Neopterygii</taxon>
        <taxon>Teleostei</taxon>
        <taxon>Anguilliformes</taxon>
        <taxon>Anguillidae</taxon>
        <taxon>Anguilla</taxon>
    </lineage>
</organism>
<proteinExistence type="predicted"/>
<reference evidence="1" key="2">
    <citation type="journal article" date="2015" name="Fish Shellfish Immunol.">
        <title>Early steps in the European eel (Anguilla anguilla)-Vibrio vulnificus interaction in the gills: Role of the RtxA13 toxin.</title>
        <authorList>
            <person name="Callol A."/>
            <person name="Pajuelo D."/>
            <person name="Ebbesson L."/>
            <person name="Teles M."/>
            <person name="MacKenzie S."/>
            <person name="Amaro C."/>
        </authorList>
    </citation>
    <scope>NUCLEOTIDE SEQUENCE</scope>
</reference>
<dbReference type="EMBL" id="GBXM01086337">
    <property type="protein sequence ID" value="JAH22240.1"/>
    <property type="molecule type" value="Transcribed_RNA"/>
</dbReference>
<dbReference type="EMBL" id="GBXM01102543">
    <property type="protein sequence ID" value="JAH06034.1"/>
    <property type="molecule type" value="Transcribed_RNA"/>
</dbReference>
<accession>A0A0E9R1A5</accession>